<proteinExistence type="predicted"/>
<organism evidence="1">
    <name type="scientific">Rhizophora mucronata</name>
    <name type="common">Asiatic mangrove</name>
    <dbReference type="NCBI Taxonomy" id="61149"/>
    <lineage>
        <taxon>Eukaryota</taxon>
        <taxon>Viridiplantae</taxon>
        <taxon>Streptophyta</taxon>
        <taxon>Embryophyta</taxon>
        <taxon>Tracheophyta</taxon>
        <taxon>Spermatophyta</taxon>
        <taxon>Magnoliopsida</taxon>
        <taxon>eudicotyledons</taxon>
        <taxon>Gunneridae</taxon>
        <taxon>Pentapetalae</taxon>
        <taxon>rosids</taxon>
        <taxon>fabids</taxon>
        <taxon>Malpighiales</taxon>
        <taxon>Rhizophoraceae</taxon>
        <taxon>Rhizophora</taxon>
    </lineage>
</organism>
<sequence>MCMTVFPRKNWLLWLGLQQKAIANSVNFLSDVPFVHIWCHLEHN</sequence>
<reference evidence="1" key="1">
    <citation type="submission" date="2018-02" db="EMBL/GenBank/DDBJ databases">
        <title>Rhizophora mucronata_Transcriptome.</title>
        <authorList>
            <person name="Meera S.P."/>
            <person name="Sreeshan A."/>
            <person name="Augustine A."/>
        </authorList>
    </citation>
    <scope>NUCLEOTIDE SEQUENCE</scope>
    <source>
        <tissue evidence="1">Leaf</tissue>
    </source>
</reference>
<protein>
    <submittedName>
        <fullName evidence="1">Uncharacterized protein</fullName>
    </submittedName>
</protein>
<name>A0A2P2L3D6_RHIMU</name>
<accession>A0A2P2L3D6</accession>
<dbReference type="EMBL" id="GGEC01031995">
    <property type="protein sequence ID" value="MBX12479.1"/>
    <property type="molecule type" value="Transcribed_RNA"/>
</dbReference>
<dbReference type="AlphaFoldDB" id="A0A2P2L3D6"/>
<evidence type="ECO:0000313" key="1">
    <source>
        <dbReference type="EMBL" id="MBX12479.1"/>
    </source>
</evidence>